<keyword evidence="2" id="KW-0489">Methyltransferase</keyword>
<sequence>MPCIWYHYRRSNLVNWTDWWAEEFKTITLEVDTARVKFSDIYPFVLKNLPINGIVLEGGCGKGGWVKALCEKGFKVLGIDFSFPLVYSIKSTDPTLVVAQGDVKTLPLKNESLTAYLSFGVVEHFPEGPQQALREARRVLKPNGVLLVSVPYYNFIRRLWMPIDRLVQYLKGNTTIRKLFRRSPRYVVFYQYGFGFHEFKAILESLGFQVVRFTFYGFHYGLFRDSRWLARVLPRSLQEKLADFLAKLYPAFCAHMVLFVAKKIDRD</sequence>
<dbReference type="InterPro" id="IPR013216">
    <property type="entry name" value="Methyltransf_11"/>
</dbReference>
<dbReference type="InterPro" id="IPR029063">
    <property type="entry name" value="SAM-dependent_MTases_sf"/>
</dbReference>
<feature type="domain" description="Methyltransferase type 11" evidence="1">
    <location>
        <begin position="56"/>
        <end position="147"/>
    </location>
</feature>
<comment type="caution">
    <text evidence="2">The sequence shown here is derived from an EMBL/GenBank/DDBJ whole genome shotgun (WGS) entry which is preliminary data.</text>
</comment>
<dbReference type="EMBL" id="JANUCP010000002">
    <property type="protein sequence ID" value="MCS3918558.1"/>
    <property type="molecule type" value="Genomic_DNA"/>
</dbReference>
<dbReference type="GO" id="GO:0008168">
    <property type="term" value="F:methyltransferase activity"/>
    <property type="evidence" value="ECO:0007669"/>
    <property type="project" value="UniProtKB-KW"/>
</dbReference>
<evidence type="ECO:0000259" key="1">
    <source>
        <dbReference type="Pfam" id="PF08241"/>
    </source>
</evidence>
<dbReference type="PANTHER" id="PTHR43861">
    <property type="entry name" value="TRANS-ACONITATE 2-METHYLTRANSFERASE-RELATED"/>
    <property type="match status" value="1"/>
</dbReference>
<dbReference type="RefSeq" id="WP_259094511.1">
    <property type="nucleotide sequence ID" value="NZ_CP130454.1"/>
</dbReference>
<dbReference type="Proteomes" id="UP001204798">
    <property type="component" value="Unassembled WGS sequence"/>
</dbReference>
<keyword evidence="2" id="KW-0808">Transferase</keyword>
<keyword evidence="3" id="KW-1185">Reference proteome</keyword>
<dbReference type="GO" id="GO:0032259">
    <property type="term" value="P:methylation"/>
    <property type="evidence" value="ECO:0007669"/>
    <property type="project" value="UniProtKB-KW"/>
</dbReference>
<evidence type="ECO:0000313" key="3">
    <source>
        <dbReference type="Proteomes" id="UP001204798"/>
    </source>
</evidence>
<evidence type="ECO:0000313" key="2">
    <source>
        <dbReference type="EMBL" id="MCS3918558.1"/>
    </source>
</evidence>
<protein>
    <submittedName>
        <fullName evidence="2">SAM-dependent methyltransferase</fullName>
    </submittedName>
</protein>
<dbReference type="SUPFAM" id="SSF53335">
    <property type="entry name" value="S-adenosyl-L-methionine-dependent methyltransferases"/>
    <property type="match status" value="1"/>
</dbReference>
<dbReference type="CDD" id="cd02440">
    <property type="entry name" value="AdoMet_MTases"/>
    <property type="match status" value="1"/>
</dbReference>
<reference evidence="2 3" key="1">
    <citation type="submission" date="2022-08" db="EMBL/GenBank/DDBJ databases">
        <title>Bacterial and archaeal communities from various locations to study Microbial Dark Matter (Phase II).</title>
        <authorList>
            <person name="Stepanauskas R."/>
        </authorList>
    </citation>
    <scope>NUCLEOTIDE SEQUENCE [LARGE SCALE GENOMIC DNA]</scope>
    <source>
        <strain evidence="2 3">PD1</strain>
    </source>
</reference>
<dbReference type="Pfam" id="PF08241">
    <property type="entry name" value="Methyltransf_11"/>
    <property type="match status" value="1"/>
</dbReference>
<accession>A0ABT2EKU5</accession>
<dbReference type="Gene3D" id="3.40.50.150">
    <property type="entry name" value="Vaccinia Virus protein VP39"/>
    <property type="match status" value="1"/>
</dbReference>
<gene>
    <name evidence="2" type="ORF">M2350_000958</name>
</gene>
<proteinExistence type="predicted"/>
<organism evidence="2 3">
    <name type="scientific">Candidatus Fervidibacter sacchari</name>
    <dbReference type="NCBI Taxonomy" id="1448929"/>
    <lineage>
        <taxon>Bacteria</taxon>
        <taxon>Candidatus Fervidibacterota</taxon>
        <taxon>Candidatus Fervidibacter</taxon>
    </lineage>
</organism>
<name>A0ABT2EKU5_9BACT</name>